<dbReference type="AlphaFoldDB" id="A0A841H029"/>
<evidence type="ECO:0000313" key="2">
    <source>
        <dbReference type="Proteomes" id="UP000582837"/>
    </source>
</evidence>
<keyword evidence="2" id="KW-1185">Reference proteome</keyword>
<proteinExistence type="predicted"/>
<gene>
    <name evidence="1" type="ORF">HNQ61_002950</name>
</gene>
<dbReference type="GO" id="GO:0019867">
    <property type="term" value="C:outer membrane"/>
    <property type="evidence" value="ECO:0007669"/>
    <property type="project" value="InterPro"/>
</dbReference>
<evidence type="ECO:0008006" key="3">
    <source>
        <dbReference type="Google" id="ProtNLM"/>
    </source>
</evidence>
<dbReference type="RefSeq" id="WP_170036871.1">
    <property type="nucleotide sequence ID" value="NZ_JABDTL010000002.1"/>
</dbReference>
<dbReference type="Proteomes" id="UP000582837">
    <property type="component" value="Unassembled WGS sequence"/>
</dbReference>
<dbReference type="InterPro" id="IPR007485">
    <property type="entry name" value="LPS_assembly_LptE"/>
</dbReference>
<comment type="caution">
    <text evidence="1">The sequence shown here is derived from an EMBL/GenBank/DDBJ whole genome shotgun (WGS) entry which is preliminary data.</text>
</comment>
<dbReference type="PROSITE" id="PS51257">
    <property type="entry name" value="PROKAR_LIPOPROTEIN"/>
    <property type="match status" value="1"/>
</dbReference>
<organism evidence="1 2">
    <name type="scientific">Longimicrobium terrae</name>
    <dbReference type="NCBI Taxonomy" id="1639882"/>
    <lineage>
        <taxon>Bacteria</taxon>
        <taxon>Pseudomonadati</taxon>
        <taxon>Gemmatimonadota</taxon>
        <taxon>Longimicrobiia</taxon>
        <taxon>Longimicrobiales</taxon>
        <taxon>Longimicrobiaceae</taxon>
        <taxon>Longimicrobium</taxon>
    </lineage>
</organism>
<dbReference type="Pfam" id="PF04390">
    <property type="entry name" value="LptE"/>
    <property type="match status" value="1"/>
</dbReference>
<evidence type="ECO:0000313" key="1">
    <source>
        <dbReference type="EMBL" id="MBB6071326.1"/>
    </source>
</evidence>
<protein>
    <recommendedName>
        <fullName evidence="3">DUF4136 domain-containing protein</fullName>
    </recommendedName>
</protein>
<dbReference type="EMBL" id="JACHIA010000008">
    <property type="protein sequence ID" value="MBB6071326.1"/>
    <property type="molecule type" value="Genomic_DNA"/>
</dbReference>
<accession>A0A841H029</accession>
<sequence>MSLAFLKKRGARRARNASALLALAVLLGGCLYSFTGGGLPSHIRRVYIEPFENGTPFPGMESELLRQLQERFPGNLGVRLSSQQTADAIVRGRLIRAEEQTTNYDPRSAGGRVNALERQVQVSFDAEIYDVREDRLLWKGNGITALGTFDPGRESVDVGRRKALVEVVQKMIDGAQSQW</sequence>
<name>A0A841H029_9BACT</name>
<dbReference type="GO" id="GO:0043165">
    <property type="term" value="P:Gram-negative-bacterium-type cell outer membrane assembly"/>
    <property type="evidence" value="ECO:0007669"/>
    <property type="project" value="InterPro"/>
</dbReference>
<reference evidence="1 2" key="1">
    <citation type="submission" date="2020-08" db="EMBL/GenBank/DDBJ databases">
        <title>Genomic Encyclopedia of Type Strains, Phase IV (KMG-IV): sequencing the most valuable type-strain genomes for metagenomic binning, comparative biology and taxonomic classification.</title>
        <authorList>
            <person name="Goeker M."/>
        </authorList>
    </citation>
    <scope>NUCLEOTIDE SEQUENCE [LARGE SCALE GENOMIC DNA]</scope>
    <source>
        <strain evidence="1 2">DSM 29007</strain>
    </source>
</reference>